<evidence type="ECO:0000313" key="3">
    <source>
        <dbReference type="Proteomes" id="UP000027222"/>
    </source>
</evidence>
<sequence>MPYRTRSRVSMGRSMNVEESVDGWGEDEDVADGAGGGRALFDAAAAAVADVSWDKERKRGGNRDVDMRRWASSVEAEGRAEEGCRAGTSRTQAVVLAICQEDRSSTAAIFTNTSFSPRPDLDSRNICVSNLARQCPLTPSTQGLYLGAERRHHHLQAMAIQKA</sequence>
<dbReference type="EMBL" id="KL142427">
    <property type="protein sequence ID" value="KDR66077.1"/>
    <property type="molecule type" value="Genomic_DNA"/>
</dbReference>
<protein>
    <submittedName>
        <fullName evidence="2">Uncharacterized protein</fullName>
    </submittedName>
</protein>
<name>A0A067S811_GALM3</name>
<gene>
    <name evidence="2" type="ORF">GALMADRAFT_148128</name>
</gene>
<dbReference type="HOGENOM" id="CLU_1627170_0_0_1"/>
<proteinExistence type="predicted"/>
<dbReference type="AlphaFoldDB" id="A0A067S811"/>
<evidence type="ECO:0000313" key="2">
    <source>
        <dbReference type="EMBL" id="KDR66077.1"/>
    </source>
</evidence>
<feature type="region of interest" description="Disordered" evidence="1">
    <location>
        <begin position="1"/>
        <end position="26"/>
    </location>
</feature>
<evidence type="ECO:0000256" key="1">
    <source>
        <dbReference type="SAM" id="MobiDB-lite"/>
    </source>
</evidence>
<dbReference type="Proteomes" id="UP000027222">
    <property type="component" value="Unassembled WGS sequence"/>
</dbReference>
<keyword evidence="3" id="KW-1185">Reference proteome</keyword>
<accession>A0A067S811</accession>
<organism evidence="2 3">
    <name type="scientific">Galerina marginata (strain CBS 339.88)</name>
    <dbReference type="NCBI Taxonomy" id="685588"/>
    <lineage>
        <taxon>Eukaryota</taxon>
        <taxon>Fungi</taxon>
        <taxon>Dikarya</taxon>
        <taxon>Basidiomycota</taxon>
        <taxon>Agaricomycotina</taxon>
        <taxon>Agaricomycetes</taxon>
        <taxon>Agaricomycetidae</taxon>
        <taxon>Agaricales</taxon>
        <taxon>Agaricineae</taxon>
        <taxon>Strophariaceae</taxon>
        <taxon>Galerina</taxon>
    </lineage>
</organism>
<reference evidence="3" key="1">
    <citation type="journal article" date="2014" name="Proc. Natl. Acad. Sci. U.S.A.">
        <title>Extensive sampling of basidiomycete genomes demonstrates inadequacy of the white-rot/brown-rot paradigm for wood decay fungi.</title>
        <authorList>
            <person name="Riley R."/>
            <person name="Salamov A.A."/>
            <person name="Brown D.W."/>
            <person name="Nagy L.G."/>
            <person name="Floudas D."/>
            <person name="Held B.W."/>
            <person name="Levasseur A."/>
            <person name="Lombard V."/>
            <person name="Morin E."/>
            <person name="Otillar R."/>
            <person name="Lindquist E.A."/>
            <person name="Sun H."/>
            <person name="LaButti K.M."/>
            <person name="Schmutz J."/>
            <person name="Jabbour D."/>
            <person name="Luo H."/>
            <person name="Baker S.E."/>
            <person name="Pisabarro A.G."/>
            <person name="Walton J.D."/>
            <person name="Blanchette R.A."/>
            <person name="Henrissat B."/>
            <person name="Martin F."/>
            <person name="Cullen D."/>
            <person name="Hibbett D.S."/>
            <person name="Grigoriev I.V."/>
        </authorList>
    </citation>
    <scope>NUCLEOTIDE SEQUENCE [LARGE SCALE GENOMIC DNA]</scope>
    <source>
        <strain evidence="3">CBS 339.88</strain>
    </source>
</reference>